<dbReference type="Ensembl" id="ENSSSCT00070034960.1">
    <property type="protein sequence ID" value="ENSSSCP00070029212.1"/>
    <property type="gene ID" value="ENSSSCG00070017697.1"/>
</dbReference>
<evidence type="ECO:0000256" key="1">
    <source>
        <dbReference type="SAM" id="MobiDB-lite"/>
    </source>
</evidence>
<evidence type="ECO:0000313" key="2">
    <source>
        <dbReference type="Ensembl" id="ENSSSCP00070029212.1"/>
    </source>
</evidence>
<feature type="region of interest" description="Disordered" evidence="1">
    <location>
        <begin position="133"/>
        <end position="158"/>
    </location>
</feature>
<reference evidence="2" key="2">
    <citation type="submission" date="2025-08" db="UniProtKB">
        <authorList>
            <consortium name="Ensembl"/>
        </authorList>
    </citation>
    <scope>IDENTIFICATION</scope>
</reference>
<accession>A0A4X1UKR6</accession>
<evidence type="ECO:0000313" key="3">
    <source>
        <dbReference type="Proteomes" id="UP000314985"/>
    </source>
</evidence>
<name>A0A4X1UKR6_PIG</name>
<organism evidence="2 3">
    <name type="scientific">Sus scrofa</name>
    <name type="common">Pig</name>
    <dbReference type="NCBI Taxonomy" id="9823"/>
    <lineage>
        <taxon>Eukaryota</taxon>
        <taxon>Metazoa</taxon>
        <taxon>Chordata</taxon>
        <taxon>Craniata</taxon>
        <taxon>Vertebrata</taxon>
        <taxon>Euteleostomi</taxon>
        <taxon>Mammalia</taxon>
        <taxon>Eutheria</taxon>
        <taxon>Laurasiatheria</taxon>
        <taxon>Artiodactyla</taxon>
        <taxon>Suina</taxon>
        <taxon>Suidae</taxon>
        <taxon>Sus</taxon>
    </lineage>
</organism>
<protein>
    <submittedName>
        <fullName evidence="2">Uncharacterized protein</fullName>
    </submittedName>
</protein>
<dbReference type="AlphaFoldDB" id="A0A4X1UKR6"/>
<proteinExistence type="predicted"/>
<reference evidence="3" key="1">
    <citation type="submission" date="2017-08" db="EMBL/GenBank/DDBJ databases">
        <title>USMARCv1.0.</title>
        <authorList>
            <person name="Hannum G.I."/>
            <person name="Koren S."/>
            <person name="Schroeder S.G."/>
            <person name="Chin S.C."/>
            <person name="Nonneman D.J."/>
            <person name="Becker S.A."/>
            <person name="Rosen B.D."/>
            <person name="Bickhart D.M."/>
            <person name="Putnam N.H."/>
            <person name="Green R.E."/>
            <person name="Tuggle C.K."/>
            <person name="Liu H."/>
            <person name="Rohrer G.A."/>
            <person name="Warr A."/>
            <person name="Hall R."/>
            <person name="Kim K."/>
            <person name="Hume D.A."/>
            <person name="Talbot R."/>
            <person name="Chow W."/>
            <person name="Howe K."/>
            <person name="Schwartz A.S."/>
            <person name="Watson M."/>
            <person name="Archibald A.L."/>
            <person name="Phillippy A.M."/>
            <person name="Smith T.P.L."/>
        </authorList>
    </citation>
    <scope>NUCLEOTIDE SEQUENCE [LARGE SCALE GENOMIC DNA]</scope>
</reference>
<dbReference type="Proteomes" id="UP000314985">
    <property type="component" value="Unassembled WGS sequence"/>
</dbReference>
<sequence>MRLWDSIGVEDLGGVKTVSTLWGPRGIASCPLPAMPEEVPEGARSWGKGLGLASRLYSSKHQTQGSVAQGFLLRLCHHDSLPRPGPTAPSTPAGGPLLPSFQAGMKPRGGPVSSTHPKHQVPWKVVTRLATFTSRGPGGEQGPPTSGLHPPSPELPGRIPFPQTSVIPLVFAEHLCDWGWALSMQWGTLSSWIWRECPRGRALEGPKAGRSVCVCTSV</sequence>